<evidence type="ECO:0000313" key="2">
    <source>
        <dbReference type="EMBL" id="QPM92447.1"/>
    </source>
</evidence>
<keyword evidence="3" id="KW-1185">Reference proteome</keyword>
<sequence length="160" mass="16797">MAALNRYLISHFLPGAVVVATGVAIALVSLGYPMGNLLRPGPGFFPMVIAVLLSLLGIGVLAEARVAYRARSAAPGDTEAQPPFPWRPVLCTCAGVLVFALTVERIGFVPASCLLIAITAFAETERSWIRLALVALFIALFGSLVFIWGLGLPLTAFGAS</sequence>
<dbReference type="AlphaFoldDB" id="A0A418SBP2"/>
<dbReference type="OrthoDB" id="5186924at2"/>
<dbReference type="EMBL" id="CP060438">
    <property type="protein sequence ID" value="QPM92447.1"/>
    <property type="molecule type" value="Genomic_DNA"/>
</dbReference>
<proteinExistence type="predicted"/>
<dbReference type="Pfam" id="PF07331">
    <property type="entry name" value="TctB"/>
    <property type="match status" value="1"/>
</dbReference>
<feature type="domain" description="DUF1468" evidence="1">
    <location>
        <begin position="16"/>
        <end position="154"/>
    </location>
</feature>
<gene>
    <name evidence="2" type="ORF">PSAL_037110</name>
</gene>
<dbReference type="InterPro" id="IPR009936">
    <property type="entry name" value="DUF1468"/>
</dbReference>
<organism evidence="2 3">
    <name type="scientific">Pseudooceanicola algae</name>
    <dbReference type="NCBI Taxonomy" id="1537215"/>
    <lineage>
        <taxon>Bacteria</taxon>
        <taxon>Pseudomonadati</taxon>
        <taxon>Pseudomonadota</taxon>
        <taxon>Alphaproteobacteria</taxon>
        <taxon>Rhodobacterales</taxon>
        <taxon>Paracoccaceae</taxon>
        <taxon>Pseudooceanicola</taxon>
    </lineage>
</organism>
<geneLocation type="plasmid" evidence="2 3">
    <name>p111</name>
</geneLocation>
<dbReference type="Proteomes" id="UP000283786">
    <property type="component" value="Plasmid p111"/>
</dbReference>
<protein>
    <recommendedName>
        <fullName evidence="1">DUF1468 domain-containing protein</fullName>
    </recommendedName>
</protein>
<reference evidence="2 3" key="1">
    <citation type="submission" date="2020-08" db="EMBL/GenBank/DDBJ databases">
        <title>Genome sequence of Rhodobacteraceae bacterium Lw-13e.</title>
        <authorList>
            <person name="Poehlein A."/>
            <person name="Wolter L."/>
            <person name="Daniel R."/>
            <person name="Brinkhoff T."/>
        </authorList>
    </citation>
    <scope>NUCLEOTIDE SEQUENCE [LARGE SCALE GENOMIC DNA]</scope>
    <source>
        <strain evidence="2 3">Lw-13e</strain>
        <plasmid evidence="2 3">p111</plasmid>
    </source>
</reference>
<keyword evidence="2" id="KW-0614">Plasmid</keyword>
<name>A0A418SBP2_9RHOB</name>
<evidence type="ECO:0000313" key="3">
    <source>
        <dbReference type="Proteomes" id="UP000283786"/>
    </source>
</evidence>
<evidence type="ECO:0000259" key="1">
    <source>
        <dbReference type="Pfam" id="PF07331"/>
    </source>
</evidence>
<accession>A0A418SBP2</accession>
<dbReference type="KEGG" id="palw:PSAL_037110"/>